<name>A0A4D9F2K3_9SAUR</name>
<dbReference type="STRING" id="55544.A0A4D9F2K3"/>
<evidence type="ECO:0000313" key="10">
    <source>
        <dbReference type="Proteomes" id="UP000297703"/>
    </source>
</evidence>
<evidence type="ECO:0000256" key="4">
    <source>
        <dbReference type="ARBA" id="ARBA00022475"/>
    </source>
</evidence>
<evidence type="ECO:0000256" key="5">
    <source>
        <dbReference type="ARBA" id="ARBA00022707"/>
    </source>
</evidence>
<dbReference type="PANTHER" id="PTHR36471:SF1">
    <property type="entry name" value="SMALL MEMBRANE A-KINASE ANCHOR PROTEIN"/>
    <property type="match status" value="1"/>
</dbReference>
<protein>
    <recommendedName>
        <fullName evidence="3">Small membrane A-kinase anchor protein</fullName>
    </recommendedName>
</protein>
<keyword evidence="4" id="KW-1003">Cell membrane</keyword>
<evidence type="ECO:0000256" key="3">
    <source>
        <dbReference type="ARBA" id="ARBA00016882"/>
    </source>
</evidence>
<organism evidence="9 10">
    <name type="scientific">Platysternon megacephalum</name>
    <name type="common">big-headed turtle</name>
    <dbReference type="NCBI Taxonomy" id="55544"/>
    <lineage>
        <taxon>Eukaryota</taxon>
        <taxon>Metazoa</taxon>
        <taxon>Chordata</taxon>
        <taxon>Craniata</taxon>
        <taxon>Vertebrata</taxon>
        <taxon>Euteleostomi</taxon>
        <taxon>Archelosauria</taxon>
        <taxon>Testudinata</taxon>
        <taxon>Testudines</taxon>
        <taxon>Cryptodira</taxon>
        <taxon>Durocryptodira</taxon>
        <taxon>Testudinoidea</taxon>
        <taxon>Platysternidae</taxon>
        <taxon>Platysternon</taxon>
    </lineage>
</organism>
<evidence type="ECO:0000256" key="2">
    <source>
        <dbReference type="ARBA" id="ARBA00007307"/>
    </source>
</evidence>
<comment type="similarity">
    <text evidence="2">Belongs to the small membrane AKAP family.</text>
</comment>
<keyword evidence="8" id="KW-0449">Lipoprotein</keyword>
<proteinExistence type="inferred from homology"/>
<evidence type="ECO:0000256" key="8">
    <source>
        <dbReference type="ARBA" id="ARBA00023288"/>
    </source>
</evidence>
<keyword evidence="7" id="KW-0564">Palmitate</keyword>
<dbReference type="AlphaFoldDB" id="A0A4D9F2K3"/>
<keyword evidence="5" id="KW-0519">Myristate</keyword>
<dbReference type="GO" id="GO:0005886">
    <property type="term" value="C:plasma membrane"/>
    <property type="evidence" value="ECO:0007669"/>
    <property type="project" value="UniProtKB-SubCell"/>
</dbReference>
<evidence type="ECO:0000313" key="9">
    <source>
        <dbReference type="EMBL" id="TFK13538.1"/>
    </source>
</evidence>
<accession>A0A4D9F2K3</accession>
<keyword evidence="6" id="KW-0472">Membrane</keyword>
<evidence type="ECO:0000256" key="1">
    <source>
        <dbReference type="ARBA" id="ARBA00004236"/>
    </source>
</evidence>
<reference evidence="9 10" key="2">
    <citation type="submission" date="2019-04" db="EMBL/GenBank/DDBJ databases">
        <title>The genome sequence of big-headed turtle.</title>
        <authorList>
            <person name="Gong S."/>
        </authorList>
    </citation>
    <scope>NUCLEOTIDE SEQUENCE [LARGE SCALE GENOMIC DNA]</scope>
    <source>
        <strain evidence="9">DO16091913</strain>
        <tissue evidence="9">Muscle</tissue>
    </source>
</reference>
<evidence type="ECO:0000256" key="7">
    <source>
        <dbReference type="ARBA" id="ARBA00023139"/>
    </source>
</evidence>
<keyword evidence="10" id="KW-1185">Reference proteome</keyword>
<dbReference type="Proteomes" id="UP000297703">
    <property type="component" value="Unassembled WGS sequence"/>
</dbReference>
<comment type="subcellular location">
    <subcellularLocation>
        <location evidence="1">Cell membrane</location>
    </subcellularLocation>
</comment>
<comment type="caution">
    <text evidence="9">The sequence shown here is derived from an EMBL/GenBank/DDBJ whole genome shotgun (WGS) entry which is preliminary data.</text>
</comment>
<sequence length="169" mass="18632">MSEKNILLSEEEKLFCWQFPKQRASPPPLLAAHTAAVSCPPTGSAPPAVPNHWDKLQGQLVSMLGTLFILVGNYIRCDNERTMGCIKSKNAFPGSNTILDERSREGGEGCIGEKSSLITVKLDERCSSSTIVLDYAHRLSHEILDQAVKQWAVTESKYSDIPFIESDVP</sequence>
<dbReference type="PANTHER" id="PTHR36471">
    <property type="entry name" value="SMALL MEMBRANE A-KINASE ANCHOR PROTEIN"/>
    <property type="match status" value="1"/>
</dbReference>
<reference evidence="9 10" key="1">
    <citation type="submission" date="2019-04" db="EMBL/GenBank/DDBJ databases">
        <title>Draft genome of the big-headed turtle Platysternon megacephalum.</title>
        <authorList>
            <person name="Gong S."/>
        </authorList>
    </citation>
    <scope>NUCLEOTIDE SEQUENCE [LARGE SCALE GENOMIC DNA]</scope>
    <source>
        <strain evidence="9">DO16091913</strain>
        <tissue evidence="9">Muscle</tissue>
    </source>
</reference>
<dbReference type="OrthoDB" id="8907307at2759"/>
<evidence type="ECO:0000256" key="6">
    <source>
        <dbReference type="ARBA" id="ARBA00023136"/>
    </source>
</evidence>
<dbReference type="GO" id="GO:0034237">
    <property type="term" value="F:protein kinase A regulatory subunit binding"/>
    <property type="evidence" value="ECO:0007669"/>
    <property type="project" value="InterPro"/>
</dbReference>
<dbReference type="InterPro" id="IPR027969">
    <property type="entry name" value="Small_membr_AKAP"/>
</dbReference>
<gene>
    <name evidence="9" type="ORF">DR999_PMT03021</name>
</gene>
<dbReference type="EMBL" id="QXTE01000015">
    <property type="protein sequence ID" value="TFK13538.1"/>
    <property type="molecule type" value="Genomic_DNA"/>
</dbReference>
<dbReference type="Pfam" id="PF15127">
    <property type="entry name" value="SmAKAP"/>
    <property type="match status" value="1"/>
</dbReference>